<evidence type="ECO:0000256" key="5">
    <source>
        <dbReference type="ARBA" id="ARBA00024045"/>
    </source>
</evidence>
<proteinExistence type="evidence at transcript level"/>
<evidence type="ECO:0000313" key="8">
    <source>
        <dbReference type="EMBL" id="ACN41046.1"/>
    </source>
</evidence>
<dbReference type="AlphaFoldDB" id="C0PTA6"/>
<evidence type="ECO:0000259" key="7">
    <source>
        <dbReference type="PROSITE" id="PS50846"/>
    </source>
</evidence>
<dbReference type="PROSITE" id="PS50846">
    <property type="entry name" value="HMA_2"/>
    <property type="match status" value="1"/>
</dbReference>
<feature type="domain" description="HMA" evidence="7">
    <location>
        <begin position="2"/>
        <end position="69"/>
    </location>
</feature>
<evidence type="ECO:0000256" key="4">
    <source>
        <dbReference type="ARBA" id="ARBA00023289"/>
    </source>
</evidence>
<keyword evidence="4" id="KW-0636">Prenylation</keyword>
<evidence type="ECO:0000256" key="1">
    <source>
        <dbReference type="ARBA" id="ARBA00022481"/>
    </source>
</evidence>
<organism evidence="8">
    <name type="scientific">Picea sitchensis</name>
    <name type="common">Sitka spruce</name>
    <name type="synonym">Pinus sitchensis</name>
    <dbReference type="NCBI Taxonomy" id="3332"/>
    <lineage>
        <taxon>Eukaryota</taxon>
        <taxon>Viridiplantae</taxon>
        <taxon>Streptophyta</taxon>
        <taxon>Embryophyta</taxon>
        <taxon>Tracheophyta</taxon>
        <taxon>Spermatophyta</taxon>
        <taxon>Pinopsida</taxon>
        <taxon>Pinidae</taxon>
        <taxon>Conifers I</taxon>
        <taxon>Pinales</taxon>
        <taxon>Pinaceae</taxon>
        <taxon>Picea</taxon>
    </lineage>
</organism>
<dbReference type="InterPro" id="IPR036163">
    <property type="entry name" value="HMA_dom_sf"/>
</dbReference>
<dbReference type="EMBL" id="BT071595">
    <property type="protein sequence ID" value="ACN41046.1"/>
    <property type="molecule type" value="mRNA"/>
</dbReference>
<comment type="similarity">
    <text evidence="5">Belongs to the HIPP family.</text>
</comment>
<dbReference type="SUPFAM" id="SSF55008">
    <property type="entry name" value="HMA, heavy metal-associated domain"/>
    <property type="match status" value="1"/>
</dbReference>
<evidence type="ECO:0000256" key="6">
    <source>
        <dbReference type="SAM" id="MobiDB-lite"/>
    </source>
</evidence>
<feature type="region of interest" description="Disordered" evidence="6">
    <location>
        <begin position="72"/>
        <end position="97"/>
    </location>
</feature>
<evidence type="ECO:0000256" key="3">
    <source>
        <dbReference type="ARBA" id="ARBA00023288"/>
    </source>
</evidence>
<keyword evidence="3" id="KW-0449">Lipoprotein</keyword>
<dbReference type="Gene3D" id="3.30.70.100">
    <property type="match status" value="1"/>
</dbReference>
<dbReference type="PANTHER" id="PTHR45811:SF49">
    <property type="entry name" value="OS04G0667600 PROTEIN"/>
    <property type="match status" value="1"/>
</dbReference>
<name>C0PTA6_PICSI</name>
<evidence type="ECO:0000256" key="2">
    <source>
        <dbReference type="ARBA" id="ARBA00022723"/>
    </source>
</evidence>
<dbReference type="InterPro" id="IPR051863">
    <property type="entry name" value="HIPP"/>
</dbReference>
<dbReference type="Pfam" id="PF00403">
    <property type="entry name" value="HMA"/>
    <property type="match status" value="1"/>
</dbReference>
<keyword evidence="1" id="KW-0488">Methylation</keyword>
<protein>
    <recommendedName>
        <fullName evidence="7">HMA domain-containing protein</fullName>
    </recommendedName>
</protein>
<accession>C0PTA6</accession>
<keyword evidence="2" id="KW-0479">Metal-binding</keyword>
<sequence>MAYKTVIRLDMQCSKCKKVALHSVTNIEGIDSLTINMKESTLTVIGDADPACMTMLLRKKFRCAQLVSFGPNPLPKPPSSPKPPPPQTVSPPPKPKCEKCGKEIDPPKYCHACSPPPPPPKLKCEKCGKEIDAPKYCQACTPPPPPPPENCCPCYSPCPPGSCRLGKCCKPLPTPHCAPPPKKCPLVWESPKCCPPGLPCSCGLVNCPPPSYGCSSESEILWPQYHNPLAPEEVYYVWKKDEHETCSIM</sequence>
<feature type="compositionally biased region" description="Pro residues" evidence="6">
    <location>
        <begin position="72"/>
        <end position="94"/>
    </location>
</feature>
<dbReference type="InterPro" id="IPR006121">
    <property type="entry name" value="HMA_dom"/>
</dbReference>
<dbReference type="GO" id="GO:0046872">
    <property type="term" value="F:metal ion binding"/>
    <property type="evidence" value="ECO:0007669"/>
    <property type="project" value="UniProtKB-KW"/>
</dbReference>
<reference evidence="8" key="1">
    <citation type="submission" date="2009-02" db="EMBL/GenBank/DDBJ databases">
        <title>Full length sequence-verified cDNA sequences from Sitka spruce (Picea sitchensis).</title>
        <authorList>
            <person name="Reid K.E."/>
            <person name="Liao N."/>
            <person name="Ralph S."/>
            <person name="Kolosova N."/>
            <person name="Oddy C."/>
            <person name="Moore R."/>
            <person name="Mayo M."/>
            <person name="Wagner S."/>
            <person name="King J."/>
            <person name="Yanchuk A."/>
            <person name="Holt R."/>
            <person name="Jones S."/>
            <person name="Marra M."/>
            <person name="Ritland C.E."/>
            <person name="Ritland K."/>
            <person name="Bohlmann J."/>
        </authorList>
    </citation>
    <scope>NUCLEOTIDE SEQUENCE</scope>
    <source>
        <tissue evidence="8">Bark</tissue>
    </source>
</reference>
<dbReference type="PRINTS" id="PR01217">
    <property type="entry name" value="PRICHEXTENSN"/>
</dbReference>
<dbReference type="PANTHER" id="PTHR45811">
    <property type="entry name" value="COPPER TRANSPORT PROTEIN FAMILY-RELATED"/>
    <property type="match status" value="1"/>
</dbReference>
<dbReference type="OMA" id="PCSFPPI"/>